<comment type="caution">
    <text evidence="2">The sequence shown here is derived from an EMBL/GenBank/DDBJ whole genome shotgun (WGS) entry which is preliminary data.</text>
</comment>
<protein>
    <recommendedName>
        <fullName evidence="4">DUF4806 domain-containing protein</fullName>
    </recommendedName>
</protein>
<name>A0A6G0Y964_APHCR</name>
<evidence type="ECO:0000313" key="3">
    <source>
        <dbReference type="Proteomes" id="UP000478052"/>
    </source>
</evidence>
<feature type="region of interest" description="Disordered" evidence="1">
    <location>
        <begin position="69"/>
        <end position="106"/>
    </location>
</feature>
<dbReference type="AlphaFoldDB" id="A0A6G0Y964"/>
<organism evidence="2 3">
    <name type="scientific">Aphis craccivora</name>
    <name type="common">Cowpea aphid</name>
    <dbReference type="NCBI Taxonomy" id="307492"/>
    <lineage>
        <taxon>Eukaryota</taxon>
        <taxon>Metazoa</taxon>
        <taxon>Ecdysozoa</taxon>
        <taxon>Arthropoda</taxon>
        <taxon>Hexapoda</taxon>
        <taxon>Insecta</taxon>
        <taxon>Pterygota</taxon>
        <taxon>Neoptera</taxon>
        <taxon>Paraneoptera</taxon>
        <taxon>Hemiptera</taxon>
        <taxon>Sternorrhyncha</taxon>
        <taxon>Aphidomorpha</taxon>
        <taxon>Aphidoidea</taxon>
        <taxon>Aphididae</taxon>
        <taxon>Aphidini</taxon>
        <taxon>Aphis</taxon>
        <taxon>Aphis</taxon>
    </lineage>
</organism>
<dbReference type="EMBL" id="VUJU01005429">
    <property type="protein sequence ID" value="KAF0751262.1"/>
    <property type="molecule type" value="Genomic_DNA"/>
</dbReference>
<keyword evidence="3" id="KW-1185">Reference proteome</keyword>
<accession>A0A6G0Y964</accession>
<evidence type="ECO:0000256" key="1">
    <source>
        <dbReference type="SAM" id="MobiDB-lite"/>
    </source>
</evidence>
<dbReference type="Proteomes" id="UP000478052">
    <property type="component" value="Unassembled WGS sequence"/>
</dbReference>
<dbReference type="PANTHER" id="PTHR33053">
    <property type="entry name" value="PROTEIN, PUTATIVE-RELATED"/>
    <property type="match status" value="1"/>
</dbReference>
<evidence type="ECO:0000313" key="2">
    <source>
        <dbReference type="EMBL" id="KAF0751262.1"/>
    </source>
</evidence>
<feature type="compositionally biased region" description="Basic and acidic residues" evidence="1">
    <location>
        <begin position="94"/>
        <end position="105"/>
    </location>
</feature>
<feature type="non-terminal residue" evidence="2">
    <location>
        <position position="673"/>
    </location>
</feature>
<proteinExistence type="predicted"/>
<evidence type="ECO:0008006" key="4">
    <source>
        <dbReference type="Google" id="ProtNLM"/>
    </source>
</evidence>
<reference evidence="2 3" key="1">
    <citation type="submission" date="2019-08" db="EMBL/GenBank/DDBJ databases">
        <title>Whole genome of Aphis craccivora.</title>
        <authorList>
            <person name="Voronova N.V."/>
            <person name="Shulinski R.S."/>
            <person name="Bandarenka Y.V."/>
            <person name="Zhorov D.G."/>
            <person name="Warner D."/>
        </authorList>
    </citation>
    <scope>NUCLEOTIDE SEQUENCE [LARGE SCALE GENOMIC DNA]</scope>
    <source>
        <strain evidence="2">180601</strain>
        <tissue evidence="2">Whole Body</tissue>
    </source>
</reference>
<feature type="compositionally biased region" description="Low complexity" evidence="1">
    <location>
        <begin position="72"/>
        <end position="83"/>
    </location>
</feature>
<gene>
    <name evidence="2" type="ORF">FWK35_00013544</name>
</gene>
<dbReference type="PANTHER" id="PTHR33053:SF24">
    <property type="entry name" value="TRANSPOSASE DOMAIN-CONTAINING PROTEIN"/>
    <property type="match status" value="1"/>
</dbReference>
<sequence>MSSAYYRLKKHRKLKQRSDVESMTSYVEQNVSETLDSSIDLPMEIDVSCNSPTYSQYIDISKHPDIHEHDNSSSNYFDNSSQNLSDSSFGYSDRSPDGSLPDHEFSQNLLNLSDDDQKDILVEPSFCEKLQDWAVKYRNHLTVEMIEDLLGILREENIPDLPKSATTLLQTKSNTNIKPMNSLKNTTGFYMYLGIEQGLKDIITDEYSENVIRLLFNIDGLPLSNGSNQQFWPILGLILHNNYDSQPFIVAVYSGDSKPFIVAVYSGDSKPQSIDEYLEDYVKEAKSLIENVGFSCDTPARSFIKKCKGHGGFYACERCETRGKTINNKKVYPSMKSTLRTKSSFILKSQNDHHLGAGRPPLLDTPDFDPVKSIFLDSISGFLEYCVILNCVLTMLVMLDSDDVEYTKMHLSAISAFQFENYLGKIKRLIGGGSNPLAQLARRLSEQKACPEMVQKGKLYCKYPSEKEYNRLDEMSKTSALPEALWRKFEITLIKKAKNYDQGLRHDEHTKNKVSDTVFEVNITGMPSLSSSLEKTVQTKQSDKIDSMLIQITIKEIIIGLRYLFSKSSKDTDSSNKTFKREKMNLSSLTNSKMLLNSSQNSILKPKYEQPNIGNIEIRVPEKNSIIGKRMSNQLCATCRVKLNSIQQQAAEVSTFSNPEILPNADSFNECPL</sequence>
<dbReference type="OrthoDB" id="10053513at2759"/>